<feature type="domain" description="Reverse transcriptase Ty1/copia-type" evidence="3">
    <location>
        <begin position="121"/>
        <end position="279"/>
    </location>
</feature>
<accession>A0A2X0N937</accession>
<dbReference type="InterPro" id="IPR013103">
    <property type="entry name" value="RVT_2"/>
</dbReference>
<keyword evidence="2" id="KW-0812">Transmembrane</keyword>
<keyword evidence="6" id="KW-1185">Reference proteome</keyword>
<proteinExistence type="predicted"/>
<dbReference type="EMBL" id="FQNC01000088">
    <property type="protein sequence ID" value="SGZ27909.1"/>
    <property type="molecule type" value="Genomic_DNA"/>
</dbReference>
<dbReference type="Pfam" id="PF07727">
    <property type="entry name" value="RVT_2"/>
    <property type="match status" value="1"/>
</dbReference>
<dbReference type="AlphaFoldDB" id="A0A2X0N937"/>
<dbReference type="InterPro" id="IPR043502">
    <property type="entry name" value="DNA/RNA_pol_sf"/>
</dbReference>
<evidence type="ECO:0000256" key="2">
    <source>
        <dbReference type="SAM" id="Phobius"/>
    </source>
</evidence>
<feature type="region of interest" description="Disordered" evidence="1">
    <location>
        <begin position="1"/>
        <end position="48"/>
    </location>
</feature>
<evidence type="ECO:0000256" key="1">
    <source>
        <dbReference type="SAM" id="MobiDB-lite"/>
    </source>
</evidence>
<sequence>MQTKRAVCAPTLAGDDDDHPSRPVTPDPVSDNEADNLTYPNDGHEYRPYNVGRNPGPLENITEDNILPADHIYLDPPELVARVSPTNLALPRTHEEAMASIEAPFWKAAEAAEIAKFVELKVFASATLPTGMRAHGVRWIYTRKEDAQGNITKYKARLVVQGYSQMYGIDFINNFPLVASLSTILFLIAIAAAQGLVLERFDYDSAFLNGTMTEDVYIKVPDGWPLAHKPGSVLKLLKSMYGMKQAPRQWYAAVDDLMKTRGFHHSTSDACLYIKRKGCRSSMMNYLHSIRYTRLNDSVPSKLSSA</sequence>
<evidence type="ECO:0000313" key="4">
    <source>
        <dbReference type="EMBL" id="SGZ27864.1"/>
    </source>
</evidence>
<evidence type="ECO:0000313" key="5">
    <source>
        <dbReference type="EMBL" id="SGZ27909.1"/>
    </source>
</evidence>
<evidence type="ECO:0000259" key="3">
    <source>
        <dbReference type="Pfam" id="PF07727"/>
    </source>
</evidence>
<feature type="transmembrane region" description="Helical" evidence="2">
    <location>
        <begin position="175"/>
        <end position="198"/>
    </location>
</feature>
<name>A0A2X0N937_9BASI</name>
<dbReference type="EMBL" id="FQNC01000088">
    <property type="protein sequence ID" value="SGZ27864.1"/>
    <property type="molecule type" value="Genomic_DNA"/>
</dbReference>
<gene>
    <name evidence="5" type="primary">BQ5605_C026g10219</name>
    <name evidence="4" type="synonym">BQ5605_C026g10208</name>
    <name evidence="4" type="ORF">BQ5605_C026G10208</name>
    <name evidence="5" type="ORF">BQ5605_C026G10219</name>
</gene>
<organism evidence="5 6">
    <name type="scientific">Microbotryum silenes-dioicae</name>
    <dbReference type="NCBI Taxonomy" id="796604"/>
    <lineage>
        <taxon>Eukaryota</taxon>
        <taxon>Fungi</taxon>
        <taxon>Dikarya</taxon>
        <taxon>Basidiomycota</taxon>
        <taxon>Pucciniomycotina</taxon>
        <taxon>Microbotryomycetes</taxon>
        <taxon>Microbotryales</taxon>
        <taxon>Microbotryaceae</taxon>
        <taxon>Microbotryum</taxon>
    </lineage>
</organism>
<reference evidence="5 6" key="1">
    <citation type="submission" date="2016-11" db="EMBL/GenBank/DDBJ databases">
        <authorList>
            <person name="Jaros S."/>
            <person name="Januszkiewicz K."/>
            <person name="Wedrychowicz H."/>
        </authorList>
    </citation>
    <scope>NUCLEOTIDE SEQUENCE [LARGE SCALE GENOMIC DNA]</scope>
</reference>
<dbReference type="STRING" id="796604.A0A2X0N937"/>
<protein>
    <submittedName>
        <fullName evidence="4">BQ5605_C026g10208 protein</fullName>
    </submittedName>
    <submittedName>
        <fullName evidence="5">BQ5605_C026g10219 protein</fullName>
    </submittedName>
</protein>
<evidence type="ECO:0000313" key="6">
    <source>
        <dbReference type="Proteomes" id="UP000249464"/>
    </source>
</evidence>
<keyword evidence="2" id="KW-1133">Transmembrane helix</keyword>
<dbReference type="Proteomes" id="UP000249464">
    <property type="component" value="Unassembled WGS sequence"/>
</dbReference>
<dbReference type="SUPFAM" id="SSF56672">
    <property type="entry name" value="DNA/RNA polymerases"/>
    <property type="match status" value="1"/>
</dbReference>
<keyword evidence="2" id="KW-0472">Membrane</keyword>